<feature type="compositionally biased region" description="Low complexity" evidence="23">
    <location>
        <begin position="1642"/>
        <end position="1658"/>
    </location>
</feature>
<feature type="compositionally biased region" description="Polar residues" evidence="23">
    <location>
        <begin position="1368"/>
        <end position="1388"/>
    </location>
</feature>
<evidence type="ECO:0000256" key="21">
    <source>
        <dbReference type="PROSITE-ProRule" id="PRU00125"/>
    </source>
</evidence>
<comment type="cofactor">
    <cofactor evidence="1">
        <name>FAD</name>
        <dbReference type="ChEBI" id="CHEBI:57692"/>
    </cofactor>
</comment>
<protein>
    <recommendedName>
        <fullName evidence="5">F-actin monooxygenase</fullName>
        <ecNumber evidence="5">1.14.13.225</ecNumber>
    </recommendedName>
</protein>
<feature type="compositionally biased region" description="Basic and acidic residues" evidence="23">
    <location>
        <begin position="1678"/>
        <end position="1691"/>
    </location>
</feature>
<evidence type="ECO:0000256" key="5">
    <source>
        <dbReference type="ARBA" id="ARBA00012709"/>
    </source>
</evidence>
<accession>A0A8C2BID3</accession>
<dbReference type="FunFam" id="2.10.110.10:FF:000043">
    <property type="entry name" value="protein-methionine sulfoxide oxidase MICAL3 isoform X2"/>
    <property type="match status" value="1"/>
</dbReference>
<feature type="compositionally biased region" description="Basic and acidic residues" evidence="23">
    <location>
        <begin position="1461"/>
        <end position="1472"/>
    </location>
</feature>
<feature type="compositionally biased region" description="Low complexity" evidence="23">
    <location>
        <begin position="1357"/>
        <end position="1367"/>
    </location>
</feature>
<evidence type="ECO:0000256" key="11">
    <source>
        <dbReference type="ARBA" id="ARBA00022833"/>
    </source>
</evidence>
<dbReference type="SUPFAM" id="SSF57716">
    <property type="entry name" value="Glucocorticoid receptor-like (DNA-binding domain)"/>
    <property type="match status" value="1"/>
</dbReference>
<comment type="similarity">
    <text evidence="4">Belongs to the Mical family.</text>
</comment>
<evidence type="ECO:0000256" key="6">
    <source>
        <dbReference type="ARBA" id="ARBA00022483"/>
    </source>
</evidence>
<dbReference type="Gene3D" id="2.10.110.10">
    <property type="entry name" value="Cysteine Rich Protein"/>
    <property type="match status" value="1"/>
</dbReference>
<evidence type="ECO:0000256" key="2">
    <source>
        <dbReference type="ARBA" id="ARBA00004123"/>
    </source>
</evidence>
<dbReference type="GO" id="GO:0003779">
    <property type="term" value="F:actin binding"/>
    <property type="evidence" value="ECO:0007669"/>
    <property type="project" value="UniProtKB-KW"/>
</dbReference>
<feature type="compositionally biased region" description="Basic and acidic residues" evidence="23">
    <location>
        <begin position="1728"/>
        <end position="1744"/>
    </location>
</feature>
<dbReference type="InterPro" id="IPR001715">
    <property type="entry name" value="CH_dom"/>
</dbReference>
<feature type="region of interest" description="Disordered" evidence="23">
    <location>
        <begin position="1562"/>
        <end position="1773"/>
    </location>
</feature>
<dbReference type="InterPro" id="IPR050540">
    <property type="entry name" value="F-actin_Monoox_Mical"/>
</dbReference>
<evidence type="ECO:0000256" key="8">
    <source>
        <dbReference type="ARBA" id="ARBA00022630"/>
    </source>
</evidence>
<dbReference type="SUPFAM" id="SSF51905">
    <property type="entry name" value="FAD/NAD(P)-binding domain"/>
    <property type="match status" value="1"/>
</dbReference>
<evidence type="ECO:0000256" key="22">
    <source>
        <dbReference type="SAM" id="Coils"/>
    </source>
</evidence>
<evidence type="ECO:0000256" key="19">
    <source>
        <dbReference type="ARBA" id="ARBA00023242"/>
    </source>
</evidence>
<feature type="region of interest" description="Disordered" evidence="23">
    <location>
        <begin position="1491"/>
        <end position="1519"/>
    </location>
</feature>
<evidence type="ECO:0000256" key="17">
    <source>
        <dbReference type="ARBA" id="ARBA00023203"/>
    </source>
</evidence>
<dbReference type="CDD" id="cd09439">
    <property type="entry name" value="LIM_Mical"/>
    <property type="match status" value="1"/>
</dbReference>
<dbReference type="PROSITE" id="PS50021">
    <property type="entry name" value="CH"/>
    <property type="match status" value="1"/>
</dbReference>
<dbReference type="EC" id="1.14.13.225" evidence="5"/>
<dbReference type="GO" id="GO:0005634">
    <property type="term" value="C:nucleus"/>
    <property type="evidence" value="ECO:0007669"/>
    <property type="project" value="UniProtKB-SubCell"/>
</dbReference>
<evidence type="ECO:0000256" key="23">
    <source>
        <dbReference type="SAM" id="MobiDB-lite"/>
    </source>
</evidence>
<sequence>MGDGGVNAVGEGVNQSHVLFDRFVQATTCKGTLKAFQELCDFLELKPNEYCVFYHKLKSKLNYWKAKALWAKLDKRASHKEYKKGRACANTKCLIIGAGPCGLRTAIELGFLGAKVVLLEKRDAFSRNNVLHLWPFTIHDLRGLGAKKFYGKFCAGAIDHISIRQLQLMLLKVALLLGIEIHVNVEFKGLIEPPEDQENERIGWRAEVHPRTHPVNELEFDVIIGADGRRNTLSGFKRKEFRGKLAIAITANFINRNTTAEAKVEEISGVAFIFNQKFFQDLREATGIDLENIVYYKDDTHYFVMTAKKQSLLEKGVILHDYADTEMLLSRANVDQKALLSYAIEAADFSTNHQLPKLDFAINHYGQPDVAMFDFTCMYASENAALVRQRNAHKLLVALVGDSLLEPFWPMGTGIARGFLAGLDAAWMVRSWAHGSSPLEVLAERESIYRLLPQTTPENVSKNFSQYSVDPTTRYPNISLHQVRPSQVRHLLDTGEIRDLRVDMENVVNSSTPRLTRNESIVRSSKLLNWCQRQTEGYRGVSVSDLTTCWKSGLALCALIHCYRPDLIDFDSLDEKDVEKNNQLAFDVAEKEFGISPIMTGKEMSVVVEPDKLSMVMYLSQFYEMFKDTVPPGENHNLSPEEKAALIASTKSPISFFSKLGQSIAISRKRNPKDKKEKELDGLGKRRKTSQAGQSEDEELKRVNRDDRPSIATALAERKIDSAAAVNNNNKVKVMATQLLAKFEENAPTQSTGLKRQGSLRKEFPQNIGGSDVCFFCRKRVYVMERLSAEGKFFHRSCFKCDYCGTTLRLSSYAFDVEDGKFYCKPHYCYRLSGLAQRKRPAAPAPVNAKEPQVLAVTPNTVDAPGQSITSQAPVELRPSVTEVNGVTEPSVAKRLKGTPERIELENYRLSMMREEELQEVPEETLAEHNLSSVLDKATDIEEGSSSSESDMEEEDEEPEGAGPSDLGGVPWKEAVELHAKLKGESDPGAAEDNNGLHDGEMDEDEEEEEDEDEEEEEEESSDEPCEEDDDPEAEAGSPDFEPGTEKDQEDIPSDAEAEARSHCIDEVVMLPVDNGKAESQGHVSNTEKTSANPKELIVDVVLSPIQKPALPIEEVKDVSPVMLVKSPGARFFSEPYLLDDVKPNIPLPQSPDAKSPYSPAAQIIALSPICSQPVPQPETTSLKSPVQHEPCACSPTGNPLSPICTQSQPCNEPPSPLSTSSPVRTQPVPAITSTPLAKPASEKRTNDPLKDSVPEESPIKKTDIIEEFWLKSAEIRKSLGLSPLDRSKPSVEKSIVKTPTPGSPSPKSYTPEDLSEEQKPSFTGRSIIRRINITLEGQVISPVEPKSNGSEKKDLSSSSGLGLNGSVTTSQTVASDSYNNSDSTMLTPPSSPPPLPPNEEPASLQTKRSQVSWDNLLEATEEPKPETTPPKPKTPVSPPQPKPVVAPVQDPGTNPPVVMRVKEPNKPRREEVRKSFVECIDEIPFADDVEDTYDDRTPDTSVLEKFYTPPTSKVNREKPPLHLALAMENGKPNIPSGVSRTAKGPQRFSLEAKEIAEERMRAREKSVKSQALKDAMSKQLTKMKESDAAKGAVAKVAWNVPETTGKNKKQSNTPKDSAVKALESKKQTDTLPDRVFTTPTSKNVDSSVTSSESSTGGKSKKRSSLFSPRKNKKEKKAKNERLSGTEETPPKHKSLWKAVFSGYKKDKKKKDDKSCSSTPSSSTTADSGKKKESPLDRSSDLRLRRNLSFSEDSDLSCDDVLERSSQKSKGDSVYVPHALAFKRSYATKKTYTEEELNAKLTRRVQKAARRQAKQEELKRLHRAQIIQRQLEQVEEKQRQLEERGVAVEKALRGEAGMGKKDDPKLMQEWFKLVQEKNALVRYESELMIFARELELEDRQSRLQQELRERMAVDDHLKTEEELAEEKQILNEMLEVVEQRDSLVALLEEQRLREKEEDKDLEAVMLSKGFSLDWA</sequence>
<keyword evidence="15 21" id="KW-0440">LIM domain</keyword>
<feature type="compositionally biased region" description="Acidic residues" evidence="23">
    <location>
        <begin position="1048"/>
        <end position="1057"/>
    </location>
</feature>
<dbReference type="Pfam" id="PF25413">
    <property type="entry name" value="Rossman_Mical"/>
    <property type="match status" value="1"/>
</dbReference>
<feature type="domain" description="Calponin-homology (CH)" evidence="24">
    <location>
        <begin position="521"/>
        <end position="627"/>
    </location>
</feature>
<keyword evidence="17" id="KW-0009">Actin-binding</keyword>
<feature type="compositionally biased region" description="Pro residues" evidence="23">
    <location>
        <begin position="1390"/>
        <end position="1400"/>
    </location>
</feature>
<keyword evidence="9 21" id="KW-0479">Metal-binding</keyword>
<dbReference type="FunFam" id="3.50.50.60:FF:000004">
    <property type="entry name" value="protein-methionine sulfoxide oxidase MICAL2 isoform X1"/>
    <property type="match status" value="1"/>
</dbReference>
<keyword evidence="7" id="KW-0963">Cytoplasm</keyword>
<dbReference type="FunFam" id="1.10.418.10:FF:000026">
    <property type="entry name" value="protein-methionine sulfoxide oxidase MICAL3 isoform X1"/>
    <property type="match status" value="1"/>
</dbReference>
<dbReference type="GO" id="GO:0006887">
    <property type="term" value="P:exocytosis"/>
    <property type="evidence" value="ECO:0007669"/>
    <property type="project" value="UniProtKB-KW"/>
</dbReference>
<comment type="catalytic activity">
    <reaction evidence="20">
        <text>L-methionyl-[F-actin] + NADPH + O2 + H(+) = L-methionyl-(R)-S-oxide-[F-actin] + NADP(+) + H2O</text>
        <dbReference type="Rhea" id="RHEA:51308"/>
        <dbReference type="Rhea" id="RHEA-COMP:12953"/>
        <dbReference type="Rhea" id="RHEA-COMP:12956"/>
        <dbReference type="ChEBI" id="CHEBI:15377"/>
        <dbReference type="ChEBI" id="CHEBI:15378"/>
        <dbReference type="ChEBI" id="CHEBI:15379"/>
        <dbReference type="ChEBI" id="CHEBI:16044"/>
        <dbReference type="ChEBI" id="CHEBI:45764"/>
        <dbReference type="ChEBI" id="CHEBI:57783"/>
        <dbReference type="ChEBI" id="CHEBI:58349"/>
        <dbReference type="EC" id="1.14.13.225"/>
    </reaction>
</comment>
<feature type="domain" description="BMERB" evidence="26">
    <location>
        <begin position="1814"/>
        <end position="1963"/>
    </location>
</feature>
<dbReference type="InterPro" id="IPR036872">
    <property type="entry name" value="CH_dom_sf"/>
</dbReference>
<dbReference type="Proteomes" id="UP000694700">
    <property type="component" value="Unplaced"/>
</dbReference>
<feature type="compositionally biased region" description="Basic residues" evidence="23">
    <location>
        <begin position="1659"/>
        <end position="1677"/>
    </location>
</feature>
<feature type="region of interest" description="Disordered" evidence="23">
    <location>
        <begin position="917"/>
        <end position="1066"/>
    </location>
</feature>
<dbReference type="SMART" id="SM00033">
    <property type="entry name" value="CH"/>
    <property type="match status" value="1"/>
</dbReference>
<dbReference type="PROSITE" id="PS51848">
    <property type="entry name" value="BMERB"/>
    <property type="match status" value="1"/>
</dbReference>
<dbReference type="InterPro" id="IPR002938">
    <property type="entry name" value="FAD-bd"/>
</dbReference>
<dbReference type="InterPro" id="IPR057494">
    <property type="entry name" value="Rossman_Mical"/>
</dbReference>
<keyword evidence="18" id="KW-0206">Cytoskeleton</keyword>
<evidence type="ECO:0000256" key="7">
    <source>
        <dbReference type="ARBA" id="ARBA00022490"/>
    </source>
</evidence>
<keyword evidence="19" id="KW-0539">Nucleus</keyword>
<feature type="compositionally biased region" description="Polar residues" evidence="23">
    <location>
        <begin position="1404"/>
        <end position="1414"/>
    </location>
</feature>
<feature type="coiled-coil region" evidence="22">
    <location>
        <begin position="1798"/>
        <end position="1851"/>
    </location>
</feature>
<dbReference type="SMART" id="SM00132">
    <property type="entry name" value="LIM"/>
    <property type="match status" value="1"/>
</dbReference>
<dbReference type="GO" id="GO:0005856">
    <property type="term" value="C:cytoskeleton"/>
    <property type="evidence" value="ECO:0007669"/>
    <property type="project" value="UniProtKB-SubCell"/>
</dbReference>
<dbReference type="Pfam" id="PF12130">
    <property type="entry name" value="bMERB_dom"/>
    <property type="match status" value="1"/>
</dbReference>
<feature type="region of interest" description="Disordered" evidence="23">
    <location>
        <begin position="1530"/>
        <end position="1549"/>
    </location>
</feature>
<feature type="compositionally biased region" description="Basic and acidic residues" evidence="23">
    <location>
        <begin position="1286"/>
        <end position="1296"/>
    </location>
</feature>
<dbReference type="Ensembl" id="ENSCCRT00015124789.1">
    <property type="protein sequence ID" value="ENSCCRP00015120960.1"/>
    <property type="gene ID" value="ENSCCRG00015047498.1"/>
</dbReference>
<evidence type="ECO:0000256" key="20">
    <source>
        <dbReference type="ARBA" id="ARBA00049522"/>
    </source>
</evidence>
<dbReference type="InterPro" id="IPR036188">
    <property type="entry name" value="FAD/NAD-bd_sf"/>
</dbReference>
<feature type="domain" description="LIM zinc-binding" evidence="25">
    <location>
        <begin position="772"/>
        <end position="834"/>
    </location>
</feature>
<dbReference type="PANTHER" id="PTHR23167">
    <property type="entry name" value="CALPONIN HOMOLOGY DOMAIN-CONTAINING PROTEIN DDB_G0272472-RELATED"/>
    <property type="match status" value="1"/>
</dbReference>
<dbReference type="Gene3D" id="3.50.50.60">
    <property type="entry name" value="FAD/NAD(P)-binding domain"/>
    <property type="match status" value="1"/>
</dbReference>
<dbReference type="InterPro" id="IPR001781">
    <property type="entry name" value="Znf_LIM"/>
</dbReference>
<feature type="compositionally biased region" description="Basic and acidic residues" evidence="23">
    <location>
        <begin position="1761"/>
        <end position="1771"/>
    </location>
</feature>
<evidence type="ECO:0000259" key="26">
    <source>
        <dbReference type="PROSITE" id="PS51848"/>
    </source>
</evidence>
<feature type="compositionally biased region" description="Basic and acidic residues" evidence="23">
    <location>
        <begin position="1241"/>
        <end position="1264"/>
    </location>
</feature>
<evidence type="ECO:0000256" key="9">
    <source>
        <dbReference type="ARBA" id="ARBA00022723"/>
    </source>
</evidence>
<feature type="region of interest" description="Disordered" evidence="23">
    <location>
        <begin position="1175"/>
        <end position="1264"/>
    </location>
</feature>
<comment type="subcellular location">
    <subcellularLocation>
        <location evidence="3">Cytoplasm</location>
        <location evidence="3">Cytoskeleton</location>
    </subcellularLocation>
    <subcellularLocation>
        <location evidence="2">Nucleus</location>
    </subcellularLocation>
</comment>
<evidence type="ECO:0000256" key="15">
    <source>
        <dbReference type="ARBA" id="ARBA00023038"/>
    </source>
</evidence>
<feature type="compositionally biased region" description="Basic and acidic residues" evidence="23">
    <location>
        <begin position="1623"/>
        <end position="1633"/>
    </location>
</feature>
<evidence type="ECO:0000256" key="16">
    <source>
        <dbReference type="ARBA" id="ARBA00023054"/>
    </source>
</evidence>
<evidence type="ECO:0000256" key="4">
    <source>
        <dbReference type="ARBA" id="ARBA00008223"/>
    </source>
</evidence>
<evidence type="ECO:0000256" key="13">
    <source>
        <dbReference type="ARBA" id="ARBA00023002"/>
    </source>
</evidence>
<evidence type="ECO:0000313" key="28">
    <source>
        <dbReference type="Proteomes" id="UP000694700"/>
    </source>
</evidence>
<proteinExistence type="inferred from homology"/>
<evidence type="ECO:0000259" key="25">
    <source>
        <dbReference type="PROSITE" id="PS50023"/>
    </source>
</evidence>
<dbReference type="Gene3D" id="1.10.418.10">
    <property type="entry name" value="Calponin-like domain"/>
    <property type="match status" value="1"/>
</dbReference>
<feature type="region of interest" description="Disordered" evidence="23">
    <location>
        <begin position="667"/>
        <end position="705"/>
    </location>
</feature>
<keyword evidence="12" id="KW-0521">NADP</keyword>
<dbReference type="PANTHER" id="PTHR23167:SF51">
    <property type="entry name" value="[F-ACTIN]-MONOOXYGENASE MICAL3"/>
    <property type="match status" value="1"/>
</dbReference>
<dbReference type="GO" id="GO:0046872">
    <property type="term" value="F:metal ion binding"/>
    <property type="evidence" value="ECO:0007669"/>
    <property type="project" value="UniProtKB-KW"/>
</dbReference>
<evidence type="ECO:0000256" key="18">
    <source>
        <dbReference type="ARBA" id="ARBA00023212"/>
    </source>
</evidence>
<name>A0A8C2BID3_CYPCA</name>
<dbReference type="SUPFAM" id="SSF47576">
    <property type="entry name" value="Calponin-homology domain, CH-domain"/>
    <property type="match status" value="1"/>
</dbReference>
<organism evidence="27 28">
    <name type="scientific">Cyprinus carpio</name>
    <name type="common">Common carp</name>
    <dbReference type="NCBI Taxonomy" id="7962"/>
    <lineage>
        <taxon>Eukaryota</taxon>
        <taxon>Metazoa</taxon>
        <taxon>Chordata</taxon>
        <taxon>Craniata</taxon>
        <taxon>Vertebrata</taxon>
        <taxon>Euteleostomi</taxon>
        <taxon>Actinopterygii</taxon>
        <taxon>Neopterygii</taxon>
        <taxon>Teleostei</taxon>
        <taxon>Ostariophysi</taxon>
        <taxon>Cypriniformes</taxon>
        <taxon>Cyprinidae</taxon>
        <taxon>Cyprininae</taxon>
        <taxon>Cyprinus</taxon>
    </lineage>
</organism>
<keyword evidence="14" id="KW-0503">Monooxygenase</keyword>
<dbReference type="PRINTS" id="PR00420">
    <property type="entry name" value="RNGMNOXGNASE"/>
</dbReference>
<feature type="compositionally biased region" description="Low complexity" evidence="23">
    <location>
        <begin position="1716"/>
        <end position="1727"/>
    </location>
</feature>
<evidence type="ECO:0000256" key="1">
    <source>
        <dbReference type="ARBA" id="ARBA00001974"/>
    </source>
</evidence>
<dbReference type="InterPro" id="IPR022735">
    <property type="entry name" value="bMERB_dom"/>
</dbReference>
<evidence type="ECO:0000256" key="3">
    <source>
        <dbReference type="ARBA" id="ARBA00004245"/>
    </source>
</evidence>
<dbReference type="Pfam" id="PF00307">
    <property type="entry name" value="CH"/>
    <property type="match status" value="1"/>
</dbReference>
<dbReference type="Pfam" id="PF00412">
    <property type="entry name" value="LIM"/>
    <property type="match status" value="1"/>
</dbReference>
<feature type="compositionally biased region" description="Pro residues" evidence="23">
    <location>
        <begin position="1427"/>
        <end position="1445"/>
    </location>
</feature>
<keyword evidence="13" id="KW-0560">Oxidoreductase</keyword>
<evidence type="ECO:0000256" key="12">
    <source>
        <dbReference type="ARBA" id="ARBA00022857"/>
    </source>
</evidence>
<feature type="compositionally biased region" description="Polar residues" evidence="23">
    <location>
        <begin position="1196"/>
        <end position="1211"/>
    </location>
</feature>
<dbReference type="GO" id="GO:0071949">
    <property type="term" value="F:FAD binding"/>
    <property type="evidence" value="ECO:0007669"/>
    <property type="project" value="InterPro"/>
</dbReference>
<keyword evidence="10" id="KW-0274">FAD</keyword>
<dbReference type="Pfam" id="PF01494">
    <property type="entry name" value="FAD_binding_3"/>
    <property type="match status" value="1"/>
</dbReference>
<dbReference type="PROSITE" id="PS50023">
    <property type="entry name" value="LIM_DOMAIN_2"/>
    <property type="match status" value="1"/>
</dbReference>
<evidence type="ECO:0000259" key="24">
    <source>
        <dbReference type="PROSITE" id="PS50021"/>
    </source>
</evidence>
<feature type="compositionally biased region" description="Basic and acidic residues" evidence="23">
    <location>
        <begin position="674"/>
        <end position="684"/>
    </location>
</feature>
<dbReference type="GO" id="GO:0120501">
    <property type="term" value="F:F-actin monooxygenase activity"/>
    <property type="evidence" value="ECO:0007669"/>
    <property type="project" value="UniProtKB-EC"/>
</dbReference>
<feature type="compositionally biased region" description="Acidic residues" evidence="23">
    <location>
        <begin position="950"/>
        <end position="960"/>
    </location>
</feature>
<keyword evidence="11 21" id="KW-0862">Zinc</keyword>
<dbReference type="SMART" id="SM01203">
    <property type="entry name" value="DUF3585"/>
    <property type="match status" value="1"/>
</dbReference>
<reference evidence="27" key="1">
    <citation type="submission" date="2025-08" db="UniProtKB">
        <authorList>
            <consortium name="Ensembl"/>
        </authorList>
    </citation>
    <scope>IDENTIFICATION</scope>
</reference>
<evidence type="ECO:0000256" key="10">
    <source>
        <dbReference type="ARBA" id="ARBA00022827"/>
    </source>
</evidence>
<keyword evidence="6" id="KW-0268">Exocytosis</keyword>
<feature type="compositionally biased region" description="Basic and acidic residues" evidence="23">
    <location>
        <begin position="974"/>
        <end position="986"/>
    </location>
</feature>
<dbReference type="PROSITE" id="PS00478">
    <property type="entry name" value="LIM_DOMAIN_1"/>
    <property type="match status" value="1"/>
</dbReference>
<evidence type="ECO:0000256" key="14">
    <source>
        <dbReference type="ARBA" id="ARBA00023033"/>
    </source>
</evidence>
<feature type="region of interest" description="Disordered" evidence="23">
    <location>
        <begin position="1280"/>
        <end position="1472"/>
    </location>
</feature>
<evidence type="ECO:0000313" key="27">
    <source>
        <dbReference type="Ensembl" id="ENSCCRP00015120960.1"/>
    </source>
</evidence>
<feature type="compositionally biased region" description="Acidic residues" evidence="23">
    <location>
        <begin position="1001"/>
        <end position="1034"/>
    </location>
</feature>
<keyword evidence="16 22" id="KW-0175">Coiled coil</keyword>
<keyword evidence="8" id="KW-0285">Flavoprotein</keyword>